<keyword evidence="2" id="KW-0238">DNA-binding</keyword>
<evidence type="ECO:0000313" key="6">
    <source>
        <dbReference type="Proteomes" id="UP000267077"/>
    </source>
</evidence>
<feature type="domain" description="HTH araC/xylS-type" evidence="4">
    <location>
        <begin position="214"/>
        <end position="317"/>
    </location>
</feature>
<dbReference type="InterPro" id="IPR053142">
    <property type="entry name" value="PchR_regulatory_protein"/>
</dbReference>
<sequence>MEKPAKTHLQTSDLEEVQSVVADVYCAHSVMTLGGGRADTAGLDLIRRAPQPIVQLHYGRSVRIDAGNFPRLMLMQTCLDGSGTVEQGSLGAELRRGQTVPLSPGLATRLAFDSRFAQQSVRLDIARVEALCSTWLNRSALDRSLRFDLNPFSAQLEQAWSQAVGLIVNYARSGLLLPPSAVAHLDEFIISLVLSQHPHNYSDDLRRPQKGLPPRLVREAERLMRDGEPNQTPSKIAAELGVSLRTLELGFRAVHDCSPSEFLRRVRIAKARETLLAPNANTSVTEVALANGFLHLARFSAYYRKMFGELPVHTLRRSQPRGEWAMAAE</sequence>
<reference evidence="5 6" key="1">
    <citation type="submission" date="2018-12" db="EMBL/GenBank/DDBJ databases">
        <title>Dyella dinghuensis sp. nov. DHOA06 and Dyella choica sp. nov. 4M-K27, isolated from forest soil.</title>
        <authorList>
            <person name="Qiu L.-H."/>
            <person name="Gao Z.-H."/>
        </authorList>
    </citation>
    <scope>NUCLEOTIDE SEQUENCE [LARGE SCALE GENOMIC DNA]</scope>
    <source>
        <strain evidence="5 6">DHOA06</strain>
    </source>
</reference>
<dbReference type="SUPFAM" id="SSF46689">
    <property type="entry name" value="Homeodomain-like"/>
    <property type="match status" value="1"/>
</dbReference>
<gene>
    <name evidence="5" type="ORF">EKH79_15040</name>
</gene>
<dbReference type="PROSITE" id="PS01124">
    <property type="entry name" value="HTH_ARAC_FAMILY_2"/>
    <property type="match status" value="1"/>
</dbReference>
<protein>
    <submittedName>
        <fullName evidence="5">AraC family transcriptional regulator</fullName>
    </submittedName>
</protein>
<keyword evidence="6" id="KW-1185">Reference proteome</keyword>
<name>A0A3S0PAH4_9GAMM</name>
<evidence type="ECO:0000313" key="5">
    <source>
        <dbReference type="EMBL" id="RUL62201.1"/>
    </source>
</evidence>
<accession>A0A3S0PAH4</accession>
<dbReference type="InterPro" id="IPR018062">
    <property type="entry name" value="HTH_AraC-typ_CS"/>
</dbReference>
<dbReference type="AlphaFoldDB" id="A0A3S0PAH4"/>
<dbReference type="OrthoDB" id="6003540at2"/>
<organism evidence="5 6">
    <name type="scientific">Dyella dinghuensis</name>
    <dbReference type="NCBI Taxonomy" id="1920169"/>
    <lineage>
        <taxon>Bacteria</taxon>
        <taxon>Pseudomonadati</taxon>
        <taxon>Pseudomonadota</taxon>
        <taxon>Gammaproteobacteria</taxon>
        <taxon>Lysobacterales</taxon>
        <taxon>Rhodanobacteraceae</taxon>
        <taxon>Dyella</taxon>
    </lineage>
</organism>
<dbReference type="PANTHER" id="PTHR47893">
    <property type="entry name" value="REGULATORY PROTEIN PCHR"/>
    <property type="match status" value="1"/>
</dbReference>
<dbReference type="SMART" id="SM00342">
    <property type="entry name" value="HTH_ARAC"/>
    <property type="match status" value="1"/>
</dbReference>
<dbReference type="Pfam" id="PF14525">
    <property type="entry name" value="AraC_binding_2"/>
    <property type="match status" value="1"/>
</dbReference>
<dbReference type="InterPro" id="IPR018060">
    <property type="entry name" value="HTH_AraC"/>
</dbReference>
<dbReference type="Proteomes" id="UP000267077">
    <property type="component" value="Unassembled WGS sequence"/>
</dbReference>
<dbReference type="InterPro" id="IPR009057">
    <property type="entry name" value="Homeodomain-like_sf"/>
</dbReference>
<dbReference type="GO" id="GO:0003700">
    <property type="term" value="F:DNA-binding transcription factor activity"/>
    <property type="evidence" value="ECO:0007669"/>
    <property type="project" value="InterPro"/>
</dbReference>
<dbReference type="Pfam" id="PF12833">
    <property type="entry name" value="HTH_18"/>
    <property type="match status" value="1"/>
</dbReference>
<dbReference type="GO" id="GO:0043565">
    <property type="term" value="F:sequence-specific DNA binding"/>
    <property type="evidence" value="ECO:0007669"/>
    <property type="project" value="InterPro"/>
</dbReference>
<evidence type="ECO:0000256" key="1">
    <source>
        <dbReference type="ARBA" id="ARBA00023015"/>
    </source>
</evidence>
<dbReference type="EMBL" id="RYZR01000007">
    <property type="protein sequence ID" value="RUL62201.1"/>
    <property type="molecule type" value="Genomic_DNA"/>
</dbReference>
<dbReference type="RefSeq" id="WP_126674645.1">
    <property type="nucleotide sequence ID" value="NZ_RYZR01000007.1"/>
</dbReference>
<evidence type="ECO:0000259" key="4">
    <source>
        <dbReference type="PROSITE" id="PS01124"/>
    </source>
</evidence>
<evidence type="ECO:0000256" key="3">
    <source>
        <dbReference type="ARBA" id="ARBA00023163"/>
    </source>
</evidence>
<dbReference type="PANTHER" id="PTHR47893:SF1">
    <property type="entry name" value="REGULATORY PROTEIN PCHR"/>
    <property type="match status" value="1"/>
</dbReference>
<dbReference type="PROSITE" id="PS00041">
    <property type="entry name" value="HTH_ARAC_FAMILY_1"/>
    <property type="match status" value="1"/>
</dbReference>
<keyword evidence="3" id="KW-0804">Transcription</keyword>
<dbReference type="Gene3D" id="1.10.10.60">
    <property type="entry name" value="Homeodomain-like"/>
    <property type="match status" value="1"/>
</dbReference>
<proteinExistence type="predicted"/>
<evidence type="ECO:0000256" key="2">
    <source>
        <dbReference type="ARBA" id="ARBA00023125"/>
    </source>
</evidence>
<comment type="caution">
    <text evidence="5">The sequence shown here is derived from an EMBL/GenBank/DDBJ whole genome shotgun (WGS) entry which is preliminary data.</text>
</comment>
<keyword evidence="1" id="KW-0805">Transcription regulation</keyword>
<dbReference type="InterPro" id="IPR035418">
    <property type="entry name" value="AraC-bd_2"/>
</dbReference>